<dbReference type="PANTHER" id="PTHR31650:SF1">
    <property type="entry name" value="WAX ESTER SYNTHASE_DIACYLGLYCEROL ACYLTRANSFERASE 4-RELATED"/>
    <property type="match status" value="1"/>
</dbReference>
<dbReference type="OrthoDB" id="619536at2759"/>
<protein>
    <recommendedName>
        <fullName evidence="2">O-acyltransferase WSD1 C-terminal domain-containing protein</fullName>
    </recommendedName>
</protein>
<proteinExistence type="predicted"/>
<evidence type="ECO:0000313" key="3">
    <source>
        <dbReference type="EMBL" id="EZA58993.1"/>
    </source>
</evidence>
<dbReference type="STRING" id="2015173.A0A026WSN4"/>
<keyword evidence="1" id="KW-1133">Transmembrane helix</keyword>
<accession>A0A026WSN4</accession>
<keyword evidence="1" id="KW-0812">Transmembrane</keyword>
<dbReference type="GO" id="GO:0019432">
    <property type="term" value="P:triglyceride biosynthetic process"/>
    <property type="evidence" value="ECO:0007669"/>
    <property type="project" value="TreeGrafter"/>
</dbReference>
<evidence type="ECO:0000256" key="1">
    <source>
        <dbReference type="SAM" id="Phobius"/>
    </source>
</evidence>
<feature type="domain" description="O-acyltransferase WSD1 C-terminal" evidence="2">
    <location>
        <begin position="512"/>
        <end position="588"/>
    </location>
</feature>
<keyword evidence="4" id="KW-1185">Reference proteome</keyword>
<name>A0A026WSN4_OOCBI</name>
<feature type="transmembrane region" description="Helical" evidence="1">
    <location>
        <begin position="21"/>
        <end position="45"/>
    </location>
</feature>
<dbReference type="AlphaFoldDB" id="A0A026WSN4"/>
<sequence length="596" mass="68624">MRFKRPVSVILDAIARRTLRELLRITCIFLFTPFIVITLAPLYIYRRLVEIVLKIQFGGKFVGFLKGTDCIWAIEDTVSLSVINTLMILEKTARNTNAIFLQDFRKLLNHRIVSRATGTTLEKLFYQRSQKFGYYFWKRNDELDLEQRIRWLECEDINCDGSCEDVTSETFRRNLGNACNKPLPDDHTAAWEILVGRRCARSTSRYLQHVEEGRSSPEERFNTDILKIPVIFRVHHSLGDGVALLGLLLKAIAEEDEAKVAKIEDDIRSISKNGKEFKEIISPSCDSKRNSQDKAEITRSYQEDILAASMPFTYVTSRILRDIRNHFRASLKLSDSITIDLMKQVRVSIERTWLNFKNTVLKRSYKRIEEAAQLITIALSAPERFIQQAIRSMDENALHGPPQTGKKIVFYWLEDVTNDESQKLLTKIREIRRSTGTGFGDVVLAAFSVSVHKYHLRIDKPVPEALTAILPIRMAMPDENMTLDNNFSVALLRVCISSANGRTMLEPNENSQFFERLRDIARASNELKRSPDSLLNFWFMKYLSAILPVRITRALLSSQSTMVFSNMYGPQRVRILDSLLSTVAFWIPNKFRISSE</sequence>
<dbReference type="GO" id="GO:0008374">
    <property type="term" value="F:O-acyltransferase activity"/>
    <property type="evidence" value="ECO:0007669"/>
    <property type="project" value="InterPro"/>
</dbReference>
<dbReference type="PANTHER" id="PTHR31650">
    <property type="entry name" value="O-ACYLTRANSFERASE (WSD1-LIKE) FAMILY PROTEIN"/>
    <property type="match status" value="1"/>
</dbReference>
<dbReference type="InterPro" id="IPR045034">
    <property type="entry name" value="O-acyltransferase_WSD1-like"/>
</dbReference>
<dbReference type="Proteomes" id="UP000053097">
    <property type="component" value="Unassembled WGS sequence"/>
</dbReference>
<dbReference type="GO" id="GO:0005886">
    <property type="term" value="C:plasma membrane"/>
    <property type="evidence" value="ECO:0007669"/>
    <property type="project" value="TreeGrafter"/>
</dbReference>
<keyword evidence="1" id="KW-0472">Membrane</keyword>
<evidence type="ECO:0000313" key="4">
    <source>
        <dbReference type="Proteomes" id="UP000053097"/>
    </source>
</evidence>
<organism evidence="3 4">
    <name type="scientific">Ooceraea biroi</name>
    <name type="common">Clonal raider ant</name>
    <name type="synonym">Cerapachys biroi</name>
    <dbReference type="NCBI Taxonomy" id="2015173"/>
    <lineage>
        <taxon>Eukaryota</taxon>
        <taxon>Metazoa</taxon>
        <taxon>Ecdysozoa</taxon>
        <taxon>Arthropoda</taxon>
        <taxon>Hexapoda</taxon>
        <taxon>Insecta</taxon>
        <taxon>Pterygota</taxon>
        <taxon>Neoptera</taxon>
        <taxon>Endopterygota</taxon>
        <taxon>Hymenoptera</taxon>
        <taxon>Apocrita</taxon>
        <taxon>Aculeata</taxon>
        <taxon>Formicoidea</taxon>
        <taxon>Formicidae</taxon>
        <taxon>Dorylinae</taxon>
        <taxon>Ooceraea</taxon>
    </lineage>
</organism>
<dbReference type="EMBL" id="KK107111">
    <property type="protein sequence ID" value="EZA58993.1"/>
    <property type="molecule type" value="Genomic_DNA"/>
</dbReference>
<dbReference type="InterPro" id="IPR009721">
    <property type="entry name" value="O-acyltransferase_WSD1_C"/>
</dbReference>
<dbReference type="OMA" id="RGMINIM"/>
<evidence type="ECO:0000259" key="2">
    <source>
        <dbReference type="Pfam" id="PF06974"/>
    </source>
</evidence>
<gene>
    <name evidence="3" type="ORF">X777_16953</name>
</gene>
<dbReference type="Pfam" id="PF06974">
    <property type="entry name" value="WS_DGAT_C"/>
    <property type="match status" value="1"/>
</dbReference>
<reference evidence="3 4" key="1">
    <citation type="journal article" date="2014" name="Curr. Biol.">
        <title>The genome of the clonal raider ant Cerapachys biroi.</title>
        <authorList>
            <person name="Oxley P.R."/>
            <person name="Ji L."/>
            <person name="Fetter-Pruneda I."/>
            <person name="McKenzie S.K."/>
            <person name="Li C."/>
            <person name="Hu H."/>
            <person name="Zhang G."/>
            <person name="Kronauer D.J."/>
        </authorList>
    </citation>
    <scope>NUCLEOTIDE SEQUENCE [LARGE SCALE GENOMIC DNA]</scope>
</reference>